<feature type="binding site" evidence="16">
    <location>
        <position position="62"/>
    </location>
    <ligand>
        <name>Zn(2+)</name>
        <dbReference type="ChEBI" id="CHEBI:29105"/>
        <note>catalytic</note>
    </ligand>
</feature>
<evidence type="ECO:0000256" key="16">
    <source>
        <dbReference type="PIRSR" id="PIRSR006404-2"/>
    </source>
</evidence>
<dbReference type="PANTHER" id="PTHR39188:SF3">
    <property type="entry name" value="STAGE IV SPORULATION PROTEIN FB"/>
    <property type="match status" value="1"/>
</dbReference>
<feature type="transmembrane region" description="Helical" evidence="14">
    <location>
        <begin position="98"/>
        <end position="118"/>
    </location>
</feature>
<evidence type="ECO:0000256" key="9">
    <source>
        <dbReference type="ARBA" id="ARBA00022833"/>
    </source>
</evidence>
<keyword evidence="12" id="KW-0129">CBS domain</keyword>
<dbReference type="InterPro" id="IPR008915">
    <property type="entry name" value="Peptidase_M50"/>
</dbReference>
<dbReference type="CDD" id="cd02205">
    <property type="entry name" value="CBS_pair_SF"/>
    <property type="match status" value="1"/>
</dbReference>
<evidence type="ECO:0000259" key="17">
    <source>
        <dbReference type="Pfam" id="PF02163"/>
    </source>
</evidence>
<keyword evidence="10 14" id="KW-1133">Transmembrane helix</keyword>
<keyword evidence="4 14" id="KW-0645">Protease</keyword>
<keyword evidence="19" id="KW-1185">Reference proteome</keyword>
<keyword evidence="13 14" id="KW-0472">Membrane</keyword>
<feature type="domain" description="Peptidase M50" evidence="17">
    <location>
        <begin position="133"/>
        <end position="192"/>
    </location>
</feature>
<evidence type="ECO:0000313" key="19">
    <source>
        <dbReference type="Proteomes" id="UP000546031"/>
    </source>
</evidence>
<dbReference type="InterPro" id="IPR046342">
    <property type="entry name" value="CBS_dom_sf"/>
</dbReference>
<dbReference type="AlphaFoldDB" id="A0A850HE90"/>
<dbReference type="Pfam" id="PF02163">
    <property type="entry name" value="Peptidase_M50"/>
    <property type="match status" value="2"/>
</dbReference>
<comment type="caution">
    <text evidence="18">The sequence shown here is derived from an EMBL/GenBank/DDBJ whole genome shotgun (WGS) entry which is preliminary data.</text>
</comment>
<keyword evidence="6 14" id="KW-0479">Metal-binding</keyword>
<keyword evidence="7" id="KW-0677">Repeat</keyword>
<evidence type="ECO:0000256" key="13">
    <source>
        <dbReference type="ARBA" id="ARBA00023136"/>
    </source>
</evidence>
<feature type="transmembrane region" description="Helical" evidence="14">
    <location>
        <begin position="138"/>
        <end position="158"/>
    </location>
</feature>
<protein>
    <recommendedName>
        <fullName evidence="14">Zinc metalloprotease</fullName>
    </recommendedName>
</protein>
<feature type="transmembrane region" description="Helical" evidence="14">
    <location>
        <begin position="190"/>
        <end position="217"/>
    </location>
</feature>
<dbReference type="InterPro" id="IPR016483">
    <property type="entry name" value="UCP006404_Pept_M50_CBS"/>
</dbReference>
<name>A0A850HE90_9SPHN</name>
<evidence type="ECO:0000256" key="2">
    <source>
        <dbReference type="ARBA" id="ARBA00007931"/>
    </source>
</evidence>
<dbReference type="Proteomes" id="UP000546031">
    <property type="component" value="Unassembled WGS sequence"/>
</dbReference>
<dbReference type="GO" id="GO:0046872">
    <property type="term" value="F:metal ion binding"/>
    <property type="evidence" value="ECO:0007669"/>
    <property type="project" value="UniProtKB-UniRule"/>
</dbReference>
<feature type="transmembrane region" description="Helical" evidence="14">
    <location>
        <begin position="12"/>
        <end position="32"/>
    </location>
</feature>
<evidence type="ECO:0000256" key="1">
    <source>
        <dbReference type="ARBA" id="ARBA00004651"/>
    </source>
</evidence>
<evidence type="ECO:0000256" key="14">
    <source>
        <dbReference type="PIRNR" id="PIRNR006404"/>
    </source>
</evidence>
<evidence type="ECO:0000256" key="7">
    <source>
        <dbReference type="ARBA" id="ARBA00022737"/>
    </source>
</evidence>
<dbReference type="GO" id="GO:0005886">
    <property type="term" value="C:plasma membrane"/>
    <property type="evidence" value="ECO:0007669"/>
    <property type="project" value="UniProtKB-SubCell"/>
</dbReference>
<dbReference type="PANTHER" id="PTHR39188">
    <property type="entry name" value="MEMBRANE-ASSOCIATED ZINC METALLOPROTEASE M50B"/>
    <property type="match status" value="1"/>
</dbReference>
<organism evidence="18 19">
    <name type="scientific">Altererythrobacter lutimaris</name>
    <dbReference type="NCBI Taxonomy" id="2743979"/>
    <lineage>
        <taxon>Bacteria</taxon>
        <taxon>Pseudomonadati</taxon>
        <taxon>Pseudomonadota</taxon>
        <taxon>Alphaproteobacteria</taxon>
        <taxon>Sphingomonadales</taxon>
        <taxon>Erythrobacteraceae</taxon>
        <taxon>Altererythrobacter</taxon>
    </lineage>
</organism>
<keyword evidence="11 14" id="KW-0482">Metalloprotease</keyword>
<evidence type="ECO:0000313" key="18">
    <source>
        <dbReference type="EMBL" id="NVE96000.1"/>
    </source>
</evidence>
<dbReference type="PIRSF" id="PIRSF006404">
    <property type="entry name" value="UCP006404_Pept_M50_CBS"/>
    <property type="match status" value="1"/>
</dbReference>
<evidence type="ECO:0000256" key="10">
    <source>
        <dbReference type="ARBA" id="ARBA00022989"/>
    </source>
</evidence>
<comment type="similarity">
    <text evidence="2 14">Belongs to the peptidase M50B family.</text>
</comment>
<sequence>MPRSMLIATVKGTAIRLHWTFILLLAVITTAAMLSDGILAAGQVGLLVCLIFGCVLLHEFGHITIARQFGIETPEVVLLPIGGLAKLRRIPTDPKQELAIAVAGPAVNFVLFGLLLLVLGRWPEWSVFGDISQGRIHYVEQLAIFNLVVGLFNLLPAFPMDGGRILRASLALAMPHHAATRIAARIGQGLAIFFGLFGVLGGNIILVAISVFIFLAASSEAMLDRMRNAVGGTPVRHVMVTGQAQLLVTDPIGKAADAILASDNEEFPVLNADGTLAGFLVRADILESIGLAGREMTAGQRMRTDIPLVSVHHRAEKVAEMIAAGAPLVGVVDARGRFTGLVNWRNLLDALAIDEALKQRHRKQGESQTT</sequence>
<evidence type="ECO:0000256" key="11">
    <source>
        <dbReference type="ARBA" id="ARBA00023049"/>
    </source>
</evidence>
<dbReference type="GO" id="GO:0006508">
    <property type="term" value="P:proteolysis"/>
    <property type="evidence" value="ECO:0007669"/>
    <property type="project" value="UniProtKB-KW"/>
</dbReference>
<proteinExistence type="inferred from homology"/>
<evidence type="ECO:0000256" key="5">
    <source>
        <dbReference type="ARBA" id="ARBA00022692"/>
    </source>
</evidence>
<accession>A0A850HE90</accession>
<evidence type="ECO:0000256" key="8">
    <source>
        <dbReference type="ARBA" id="ARBA00022801"/>
    </source>
</evidence>
<dbReference type="EMBL" id="JABWTA010000001">
    <property type="protein sequence ID" value="NVE96000.1"/>
    <property type="molecule type" value="Genomic_DNA"/>
</dbReference>
<feature type="binding site" evidence="16">
    <location>
        <position position="58"/>
    </location>
    <ligand>
        <name>Zn(2+)</name>
        <dbReference type="ChEBI" id="CHEBI:29105"/>
        <note>catalytic</note>
    </ligand>
</feature>
<feature type="active site" evidence="15">
    <location>
        <position position="59"/>
    </location>
</feature>
<feature type="domain" description="Peptidase M50" evidence="17">
    <location>
        <begin position="48"/>
        <end position="119"/>
    </location>
</feature>
<comment type="subcellular location">
    <subcellularLocation>
        <location evidence="1 14">Cell membrane</location>
        <topology evidence="1 14">Multi-pass membrane protein</topology>
    </subcellularLocation>
</comment>
<dbReference type="Gene3D" id="3.10.580.10">
    <property type="entry name" value="CBS-domain"/>
    <property type="match status" value="1"/>
</dbReference>
<keyword evidence="9 14" id="KW-0862">Zinc</keyword>
<reference evidence="18 19" key="1">
    <citation type="submission" date="2020-06" db="EMBL/GenBank/DDBJ databases">
        <title>Altererythrobacter lutimaris sp. nov., a marine bacterium isolated from a tidal flat.</title>
        <authorList>
            <person name="Kim D."/>
            <person name="Yoo Y."/>
            <person name="Kim J.-J."/>
        </authorList>
    </citation>
    <scope>NUCLEOTIDE SEQUENCE [LARGE SCALE GENOMIC DNA]</scope>
    <source>
        <strain evidence="18 19">JGD-16</strain>
    </source>
</reference>
<dbReference type="SUPFAM" id="SSF54631">
    <property type="entry name" value="CBS-domain pair"/>
    <property type="match status" value="1"/>
</dbReference>
<evidence type="ECO:0000256" key="3">
    <source>
        <dbReference type="ARBA" id="ARBA00022475"/>
    </source>
</evidence>
<evidence type="ECO:0000256" key="4">
    <source>
        <dbReference type="ARBA" id="ARBA00022670"/>
    </source>
</evidence>
<comment type="cofactor">
    <cofactor evidence="14 16">
        <name>Zn(2+)</name>
        <dbReference type="ChEBI" id="CHEBI:29105"/>
    </cofactor>
    <text evidence="14 16">Binds 1 zinc ion per subunit.</text>
</comment>
<keyword evidence="8 14" id="KW-0378">Hydrolase</keyword>
<feature type="transmembrane region" description="Helical" evidence="14">
    <location>
        <begin position="38"/>
        <end position="57"/>
    </location>
</feature>
<keyword evidence="3 14" id="KW-1003">Cell membrane</keyword>
<dbReference type="GO" id="GO:0008237">
    <property type="term" value="F:metallopeptidase activity"/>
    <property type="evidence" value="ECO:0007669"/>
    <property type="project" value="UniProtKB-UniRule"/>
</dbReference>
<feature type="binding site" evidence="16">
    <location>
        <position position="161"/>
    </location>
    <ligand>
        <name>Zn(2+)</name>
        <dbReference type="ChEBI" id="CHEBI:29105"/>
        <note>catalytic</note>
    </ligand>
</feature>
<evidence type="ECO:0000256" key="15">
    <source>
        <dbReference type="PIRSR" id="PIRSR006404-1"/>
    </source>
</evidence>
<gene>
    <name evidence="18" type="ORF">HUO12_13935</name>
</gene>
<evidence type="ECO:0000256" key="12">
    <source>
        <dbReference type="ARBA" id="ARBA00023122"/>
    </source>
</evidence>
<keyword evidence="5 14" id="KW-0812">Transmembrane</keyword>
<evidence type="ECO:0000256" key="6">
    <source>
        <dbReference type="ARBA" id="ARBA00022723"/>
    </source>
</evidence>